<dbReference type="GO" id="GO:0007165">
    <property type="term" value="P:signal transduction"/>
    <property type="evidence" value="ECO:0007669"/>
    <property type="project" value="InterPro"/>
</dbReference>
<dbReference type="Proteomes" id="UP000004662">
    <property type="component" value="Chromosome"/>
</dbReference>
<dbReference type="CDD" id="cd01949">
    <property type="entry name" value="GGDEF"/>
    <property type="match status" value="1"/>
</dbReference>
<dbReference type="Gene3D" id="3.30.70.270">
    <property type="match status" value="1"/>
</dbReference>
<keyword evidence="5 8" id="KW-1133">Transmembrane helix</keyword>
<dbReference type="AlphaFoldDB" id="G7Q580"/>
<evidence type="ECO:0000256" key="4">
    <source>
        <dbReference type="ARBA" id="ARBA00022692"/>
    </source>
</evidence>
<dbReference type="STRING" id="694327.DFW101_2399"/>
<dbReference type="InterPro" id="IPR033479">
    <property type="entry name" value="dCache_1"/>
</dbReference>
<gene>
    <name evidence="11" type="ORF">DFW101_2399</name>
</gene>
<evidence type="ECO:0000256" key="1">
    <source>
        <dbReference type="ARBA" id="ARBA00004651"/>
    </source>
</evidence>
<dbReference type="CDD" id="cd12914">
    <property type="entry name" value="PDC1_DGC_like"/>
    <property type="match status" value="1"/>
</dbReference>
<dbReference type="InterPro" id="IPR043128">
    <property type="entry name" value="Rev_trsase/Diguanyl_cyclase"/>
</dbReference>
<dbReference type="InterPro" id="IPR000160">
    <property type="entry name" value="GGDEF_dom"/>
</dbReference>
<evidence type="ECO:0000256" key="8">
    <source>
        <dbReference type="SAM" id="Phobius"/>
    </source>
</evidence>
<dbReference type="OrthoDB" id="9813903at2"/>
<dbReference type="NCBIfam" id="TIGR00254">
    <property type="entry name" value="GGDEF"/>
    <property type="match status" value="1"/>
</dbReference>
<evidence type="ECO:0000313" key="11">
    <source>
        <dbReference type="EMBL" id="EHJ48403.1"/>
    </source>
</evidence>
<evidence type="ECO:0000259" key="9">
    <source>
        <dbReference type="PROSITE" id="PS50885"/>
    </source>
</evidence>
<name>G7Q580_9BACT</name>
<feature type="domain" description="HAMP" evidence="9">
    <location>
        <begin position="300"/>
        <end position="356"/>
    </location>
</feature>
<dbReference type="Gene3D" id="6.10.340.10">
    <property type="match status" value="1"/>
</dbReference>
<organism evidence="11 12">
    <name type="scientific">Solidesulfovibrio carbinoliphilus subsp. oakridgensis</name>
    <dbReference type="NCBI Taxonomy" id="694327"/>
    <lineage>
        <taxon>Bacteria</taxon>
        <taxon>Pseudomonadati</taxon>
        <taxon>Thermodesulfobacteriota</taxon>
        <taxon>Desulfovibrionia</taxon>
        <taxon>Desulfovibrionales</taxon>
        <taxon>Desulfovibrionaceae</taxon>
        <taxon>Solidesulfovibrio</taxon>
    </lineage>
</organism>
<dbReference type="Gene3D" id="3.30.450.20">
    <property type="entry name" value="PAS domain"/>
    <property type="match status" value="1"/>
</dbReference>
<dbReference type="GO" id="GO:0052621">
    <property type="term" value="F:diguanylate cyclase activity"/>
    <property type="evidence" value="ECO:0007669"/>
    <property type="project" value="UniProtKB-EC"/>
</dbReference>
<evidence type="ECO:0000256" key="2">
    <source>
        <dbReference type="ARBA" id="ARBA00012528"/>
    </source>
</evidence>
<dbReference type="InterPro" id="IPR003660">
    <property type="entry name" value="HAMP_dom"/>
</dbReference>
<proteinExistence type="predicted"/>
<protein>
    <recommendedName>
        <fullName evidence="2">diguanylate cyclase</fullName>
        <ecNumber evidence="2">2.7.7.65</ecNumber>
    </recommendedName>
</protein>
<evidence type="ECO:0000256" key="5">
    <source>
        <dbReference type="ARBA" id="ARBA00022989"/>
    </source>
</evidence>
<dbReference type="eggNOG" id="COG3706">
    <property type="taxonomic scope" value="Bacteria"/>
</dbReference>
<keyword evidence="6 8" id="KW-0472">Membrane</keyword>
<dbReference type="FunFam" id="3.30.70.270:FF:000001">
    <property type="entry name" value="Diguanylate cyclase domain protein"/>
    <property type="match status" value="1"/>
</dbReference>
<feature type="transmembrane region" description="Helical" evidence="8">
    <location>
        <begin position="20"/>
        <end position="38"/>
    </location>
</feature>
<dbReference type="PANTHER" id="PTHR45138:SF9">
    <property type="entry name" value="DIGUANYLATE CYCLASE DGCM-RELATED"/>
    <property type="match status" value="1"/>
</dbReference>
<sequence>MRLKHLLGFDTLRGLIRLHTLLLVSLPLILAALFFTFFQRSQVIEAEREQLAASLAQDRNIVRTWMTERFADVEFLASLGGTYKNDRSGLAGAFRDYVKAHGSVTAVVYVTADGWTAIDTNADASVYLGDRDYFKAAKAGRPALVTGLFGRLSGKAICIFSAPVTDSQGKFDGLVFVPVQLDTLDAWLREARADPSSGVILCDGEGRILAPTTRADGDAAMSRVPPHLLAAGDTGFLFTDPAGREMIGAVVSLGLEGWRLVQAEPVSEVLAGYRRQSLWVVLGTLATIVLATPLVLRLCRNLERPLEILTGYARSLRAKGYDTTCPPDLGGPMPREIAELFEAFCAMAGEVRGHIEETERLSVLDALTGLYNRRFLFSGGAKLLDASARAGRPCTCLMLDLDHFKAINDSHGHRTGDQVLAHVAGRIAGAVRRSDLVARYGGEEFAVLLTGSDRQHGAELAERIRQALADAPCQVGDAYLPVTVSIGVAETRERVQFGESALDDLLARADKALYAAKAAGRDRVAAEEAD</sequence>
<accession>G7Q580</accession>
<dbReference type="InterPro" id="IPR029787">
    <property type="entry name" value="Nucleotide_cyclase"/>
</dbReference>
<dbReference type="SUPFAM" id="SSF55073">
    <property type="entry name" value="Nucleotide cyclase"/>
    <property type="match status" value="1"/>
</dbReference>
<dbReference type="SMART" id="SM00304">
    <property type="entry name" value="HAMP"/>
    <property type="match status" value="1"/>
</dbReference>
<keyword evidence="12" id="KW-1185">Reference proteome</keyword>
<dbReference type="GO" id="GO:1902201">
    <property type="term" value="P:negative regulation of bacterial-type flagellum-dependent cell motility"/>
    <property type="evidence" value="ECO:0007669"/>
    <property type="project" value="TreeGrafter"/>
</dbReference>
<dbReference type="PROSITE" id="PS50885">
    <property type="entry name" value="HAMP"/>
    <property type="match status" value="1"/>
</dbReference>
<evidence type="ECO:0000256" key="3">
    <source>
        <dbReference type="ARBA" id="ARBA00022475"/>
    </source>
</evidence>
<dbReference type="GO" id="GO:0005886">
    <property type="term" value="C:plasma membrane"/>
    <property type="evidence" value="ECO:0007669"/>
    <property type="project" value="UniProtKB-SubCell"/>
</dbReference>
<dbReference type="EC" id="2.7.7.65" evidence="2"/>
<dbReference type="PANTHER" id="PTHR45138">
    <property type="entry name" value="REGULATORY COMPONENTS OF SENSORY TRANSDUCTION SYSTEM"/>
    <property type="match status" value="1"/>
</dbReference>
<evidence type="ECO:0000256" key="7">
    <source>
        <dbReference type="ARBA" id="ARBA00034247"/>
    </source>
</evidence>
<evidence type="ECO:0000256" key="6">
    <source>
        <dbReference type="ARBA" id="ARBA00023136"/>
    </source>
</evidence>
<dbReference type="EMBL" id="CM001368">
    <property type="protein sequence ID" value="EHJ48403.1"/>
    <property type="molecule type" value="Genomic_DNA"/>
</dbReference>
<dbReference type="RefSeq" id="WP_009181778.1">
    <property type="nucleotide sequence ID" value="NZ_CM001368.1"/>
</dbReference>
<comment type="catalytic activity">
    <reaction evidence="7">
        <text>2 GTP = 3',3'-c-di-GMP + 2 diphosphate</text>
        <dbReference type="Rhea" id="RHEA:24898"/>
        <dbReference type="ChEBI" id="CHEBI:33019"/>
        <dbReference type="ChEBI" id="CHEBI:37565"/>
        <dbReference type="ChEBI" id="CHEBI:58805"/>
        <dbReference type="EC" id="2.7.7.65"/>
    </reaction>
</comment>
<evidence type="ECO:0000259" key="10">
    <source>
        <dbReference type="PROSITE" id="PS50887"/>
    </source>
</evidence>
<dbReference type="Pfam" id="PF02743">
    <property type="entry name" value="dCache_1"/>
    <property type="match status" value="1"/>
</dbReference>
<keyword evidence="3" id="KW-1003">Cell membrane</keyword>
<reference evidence="12" key="1">
    <citation type="journal article" date="2015" name="Genome Announc.">
        <title>High-Quality Draft Genome Sequence of Desulfovibrio carbinoliphilus FW-101-2B, an Organic Acid-Oxidizing Sulfate-Reducing Bacterium Isolated from Uranium(VI)-Contaminated Groundwater.</title>
        <authorList>
            <person name="Ramsay B.D."/>
            <person name="Hwang C."/>
            <person name="Woo H.L."/>
            <person name="Carroll S.L."/>
            <person name="Lucas S."/>
            <person name="Han J."/>
            <person name="Lapidus A.L."/>
            <person name="Cheng J.F."/>
            <person name="Goodwin L.A."/>
            <person name="Pitluck S."/>
            <person name="Peters L."/>
            <person name="Chertkov O."/>
            <person name="Held B."/>
            <person name="Detter J.C."/>
            <person name="Han C.S."/>
            <person name="Tapia R."/>
            <person name="Land M.L."/>
            <person name="Hauser L.J."/>
            <person name="Kyrpides N.C."/>
            <person name="Ivanova N.N."/>
            <person name="Mikhailova N."/>
            <person name="Pagani I."/>
            <person name="Woyke T."/>
            <person name="Arkin A.P."/>
            <person name="Dehal P."/>
            <person name="Chivian D."/>
            <person name="Criddle C.S."/>
            <person name="Wu W."/>
            <person name="Chakraborty R."/>
            <person name="Hazen T.C."/>
            <person name="Fields M.W."/>
        </authorList>
    </citation>
    <scope>NUCLEOTIDE SEQUENCE [LARGE SCALE GENOMIC DNA]</scope>
    <source>
        <strain evidence="12">FW-101-2B</strain>
    </source>
</reference>
<dbReference type="SMART" id="SM00267">
    <property type="entry name" value="GGDEF"/>
    <property type="match status" value="1"/>
</dbReference>
<dbReference type="Pfam" id="PF00990">
    <property type="entry name" value="GGDEF"/>
    <property type="match status" value="1"/>
</dbReference>
<dbReference type="InterPro" id="IPR050469">
    <property type="entry name" value="Diguanylate_Cyclase"/>
</dbReference>
<evidence type="ECO:0000313" key="12">
    <source>
        <dbReference type="Proteomes" id="UP000004662"/>
    </source>
</evidence>
<feature type="transmembrane region" description="Helical" evidence="8">
    <location>
        <begin position="278"/>
        <end position="296"/>
    </location>
</feature>
<feature type="domain" description="GGDEF" evidence="10">
    <location>
        <begin position="392"/>
        <end position="529"/>
    </location>
</feature>
<dbReference type="PROSITE" id="PS50887">
    <property type="entry name" value="GGDEF"/>
    <property type="match status" value="1"/>
</dbReference>
<dbReference type="GO" id="GO:0043709">
    <property type="term" value="P:cell adhesion involved in single-species biofilm formation"/>
    <property type="evidence" value="ECO:0007669"/>
    <property type="project" value="TreeGrafter"/>
</dbReference>
<comment type="subcellular location">
    <subcellularLocation>
        <location evidence="1">Cell membrane</location>
        <topology evidence="1">Multi-pass membrane protein</topology>
    </subcellularLocation>
</comment>
<keyword evidence="4 8" id="KW-0812">Transmembrane</keyword>
<dbReference type="HOGENOM" id="CLU_000445_134_4_7"/>